<evidence type="ECO:0000313" key="2">
    <source>
        <dbReference type="Proteomes" id="UP000680656"/>
    </source>
</evidence>
<dbReference type="EMBL" id="CP075546">
    <property type="protein sequence ID" value="QVV87862.1"/>
    <property type="molecule type" value="Genomic_DNA"/>
</dbReference>
<organism evidence="1 2">
    <name type="scientific">Methanospirillum purgamenti</name>
    <dbReference type="NCBI Taxonomy" id="2834276"/>
    <lineage>
        <taxon>Archaea</taxon>
        <taxon>Methanobacteriati</taxon>
        <taxon>Methanobacteriota</taxon>
        <taxon>Stenosarchaea group</taxon>
        <taxon>Methanomicrobia</taxon>
        <taxon>Methanomicrobiales</taxon>
        <taxon>Methanospirillaceae</taxon>
        <taxon>Methanospirillum</taxon>
    </lineage>
</organism>
<name>A0A8E7AUN3_9EURY</name>
<protein>
    <submittedName>
        <fullName evidence="1">Uncharacterized protein</fullName>
    </submittedName>
</protein>
<dbReference type="RefSeq" id="WP_214418681.1">
    <property type="nucleotide sequence ID" value="NZ_CP075546.1"/>
</dbReference>
<proteinExistence type="predicted"/>
<dbReference type="AlphaFoldDB" id="A0A8E7AUN3"/>
<accession>A0A8E7AUN3</accession>
<gene>
    <name evidence="1" type="ORF">KHC33_10980</name>
</gene>
<evidence type="ECO:0000313" key="1">
    <source>
        <dbReference type="EMBL" id="QVV87862.1"/>
    </source>
</evidence>
<dbReference type="GeneID" id="65097714"/>
<sequence length="59" mass="7030">MTPIPTISWIRKRGYDGLVDAPRYIRIFEEGHGDYTKDWKKWLSNDFDSVISDKIVNRE</sequence>
<keyword evidence="2" id="KW-1185">Reference proteome</keyword>
<reference evidence="1 2" key="1">
    <citation type="submission" date="2021-05" db="EMBL/GenBank/DDBJ databases">
        <title>A novel Methanospirillum isolate from a pyrite-forming mixed culture.</title>
        <authorList>
            <person name="Bunk B."/>
            <person name="Sproer C."/>
            <person name="Spring S."/>
            <person name="Pester M."/>
        </authorList>
    </citation>
    <scope>NUCLEOTIDE SEQUENCE [LARGE SCALE GENOMIC DNA]</scope>
    <source>
        <strain evidence="1 2">J.3.6.1-F.2.7.3</strain>
    </source>
</reference>
<dbReference type="Proteomes" id="UP000680656">
    <property type="component" value="Chromosome"/>
</dbReference>
<dbReference type="KEGG" id="mrtj:KHC33_10980"/>